<dbReference type="Pfam" id="PF12728">
    <property type="entry name" value="HTH_17"/>
    <property type="match status" value="1"/>
</dbReference>
<proteinExistence type="predicted"/>
<name>A0A1J5RVJ5_9ZZZZ</name>
<evidence type="ECO:0000259" key="1">
    <source>
        <dbReference type="Pfam" id="PF12728"/>
    </source>
</evidence>
<accession>A0A1J5RVJ5</accession>
<comment type="caution">
    <text evidence="2">The sequence shown here is derived from an EMBL/GenBank/DDBJ whole genome shotgun (WGS) entry which is preliminary data.</text>
</comment>
<feature type="domain" description="Helix-turn-helix" evidence="1">
    <location>
        <begin position="5"/>
        <end position="54"/>
    </location>
</feature>
<dbReference type="InterPro" id="IPR010093">
    <property type="entry name" value="SinI_DNA-bd"/>
</dbReference>
<reference evidence="2" key="1">
    <citation type="submission" date="2016-10" db="EMBL/GenBank/DDBJ databases">
        <title>Sequence of Gallionella enrichment culture.</title>
        <authorList>
            <person name="Poehlein A."/>
            <person name="Muehling M."/>
            <person name="Daniel R."/>
        </authorList>
    </citation>
    <scope>NUCLEOTIDE SEQUENCE</scope>
</reference>
<dbReference type="InterPro" id="IPR041657">
    <property type="entry name" value="HTH_17"/>
</dbReference>
<organism evidence="2">
    <name type="scientific">mine drainage metagenome</name>
    <dbReference type="NCBI Taxonomy" id="410659"/>
    <lineage>
        <taxon>unclassified sequences</taxon>
        <taxon>metagenomes</taxon>
        <taxon>ecological metagenomes</taxon>
    </lineage>
</organism>
<dbReference type="InterPro" id="IPR009061">
    <property type="entry name" value="DNA-bd_dom_put_sf"/>
</dbReference>
<sequence>MATNLLTAAEVAKQLAVSQRFIYDLAARGDLPSIRMGGAVRFDPKDLERFVKSCRQRAAQPMPGYPGAPKVVNVRVSSPTGESELAAYFRKAGVRLQTRLNERPPQRKKP</sequence>
<dbReference type="SUPFAM" id="SSF46955">
    <property type="entry name" value="Putative DNA-binding domain"/>
    <property type="match status" value="1"/>
</dbReference>
<dbReference type="EMBL" id="MLJW01000240">
    <property type="protein sequence ID" value="OIQ92109.1"/>
    <property type="molecule type" value="Genomic_DNA"/>
</dbReference>
<evidence type="ECO:0000313" key="2">
    <source>
        <dbReference type="EMBL" id="OIQ92109.1"/>
    </source>
</evidence>
<dbReference type="GO" id="GO:0003677">
    <property type="term" value="F:DNA binding"/>
    <property type="evidence" value="ECO:0007669"/>
    <property type="project" value="InterPro"/>
</dbReference>
<dbReference type="AlphaFoldDB" id="A0A1J5RVJ5"/>
<dbReference type="NCBIfam" id="TIGR01764">
    <property type="entry name" value="excise"/>
    <property type="match status" value="1"/>
</dbReference>
<protein>
    <submittedName>
        <fullName evidence="2">Helix-turn-helix domain protein</fullName>
    </submittedName>
</protein>
<gene>
    <name evidence="2" type="ORF">GALL_259460</name>
</gene>